<dbReference type="GO" id="GO:0004523">
    <property type="term" value="F:RNA-DNA hybrid ribonuclease activity"/>
    <property type="evidence" value="ECO:0007669"/>
    <property type="project" value="InterPro"/>
</dbReference>
<dbReference type="Pfam" id="PF13456">
    <property type="entry name" value="RVT_3"/>
    <property type="match status" value="1"/>
</dbReference>
<dbReference type="EnsemblPlants" id="evm.model.10.1244">
    <property type="protein sequence ID" value="cds.evm.model.10.1244"/>
    <property type="gene ID" value="evm.TU.10.1244"/>
</dbReference>
<dbReference type="CDD" id="cd06222">
    <property type="entry name" value="RNase_H_like"/>
    <property type="match status" value="1"/>
</dbReference>
<reference evidence="4" key="1">
    <citation type="submission" date="2021-03" db="UniProtKB">
        <authorList>
            <consortium name="EnsemblPlants"/>
        </authorList>
    </citation>
    <scope>IDENTIFICATION</scope>
</reference>
<dbReference type="Gramene" id="evm.model.10.1244">
    <property type="protein sequence ID" value="cds.evm.model.10.1244"/>
    <property type="gene ID" value="evm.TU.10.1244"/>
</dbReference>
<dbReference type="AlphaFoldDB" id="A0A803QJ22"/>
<dbReference type="InterPro" id="IPR012337">
    <property type="entry name" value="RNaseH-like_sf"/>
</dbReference>
<dbReference type="InterPro" id="IPR026960">
    <property type="entry name" value="RVT-Znf"/>
</dbReference>
<organism evidence="4 5">
    <name type="scientific">Cannabis sativa</name>
    <name type="common">Hemp</name>
    <name type="synonym">Marijuana</name>
    <dbReference type="NCBI Taxonomy" id="3483"/>
    <lineage>
        <taxon>Eukaryota</taxon>
        <taxon>Viridiplantae</taxon>
        <taxon>Streptophyta</taxon>
        <taxon>Embryophyta</taxon>
        <taxon>Tracheophyta</taxon>
        <taxon>Spermatophyta</taxon>
        <taxon>Magnoliopsida</taxon>
        <taxon>eudicotyledons</taxon>
        <taxon>Gunneridae</taxon>
        <taxon>Pentapetalae</taxon>
        <taxon>rosids</taxon>
        <taxon>fabids</taxon>
        <taxon>Rosales</taxon>
        <taxon>Cannabaceae</taxon>
        <taxon>Cannabis</taxon>
    </lineage>
</organism>
<feature type="region of interest" description="Disordered" evidence="1">
    <location>
        <begin position="362"/>
        <end position="390"/>
    </location>
</feature>
<dbReference type="Gene3D" id="3.30.420.10">
    <property type="entry name" value="Ribonuclease H-like superfamily/Ribonuclease H"/>
    <property type="match status" value="1"/>
</dbReference>
<dbReference type="InterPro" id="IPR052929">
    <property type="entry name" value="RNase_H-like_EbsB-rel"/>
</dbReference>
<evidence type="ECO:0000313" key="5">
    <source>
        <dbReference type="Proteomes" id="UP000596661"/>
    </source>
</evidence>
<dbReference type="InterPro" id="IPR044730">
    <property type="entry name" value="RNase_H-like_dom_plant"/>
</dbReference>
<keyword evidence="5" id="KW-1185">Reference proteome</keyword>
<dbReference type="GO" id="GO:0003676">
    <property type="term" value="F:nucleic acid binding"/>
    <property type="evidence" value="ECO:0007669"/>
    <property type="project" value="InterPro"/>
</dbReference>
<evidence type="ECO:0000259" key="3">
    <source>
        <dbReference type="Pfam" id="PF13966"/>
    </source>
</evidence>
<evidence type="ECO:0000256" key="1">
    <source>
        <dbReference type="SAM" id="MobiDB-lite"/>
    </source>
</evidence>
<feature type="domain" description="Reverse transcriptase zinc-binding" evidence="3">
    <location>
        <begin position="191"/>
        <end position="284"/>
    </location>
</feature>
<feature type="domain" description="RNase H type-1" evidence="2">
    <location>
        <begin position="396"/>
        <end position="518"/>
    </location>
</feature>
<proteinExistence type="predicted"/>
<evidence type="ECO:0000313" key="4">
    <source>
        <dbReference type="EnsemblPlants" id="cds.evm.model.10.1244"/>
    </source>
</evidence>
<dbReference type="SUPFAM" id="SSF53098">
    <property type="entry name" value="Ribonuclease H-like"/>
    <property type="match status" value="1"/>
</dbReference>
<dbReference type="Proteomes" id="UP000596661">
    <property type="component" value="Unassembled WGS sequence"/>
</dbReference>
<dbReference type="InterPro" id="IPR036397">
    <property type="entry name" value="RNaseH_sf"/>
</dbReference>
<dbReference type="EMBL" id="UZAU01000818">
    <property type="status" value="NOT_ANNOTATED_CDS"/>
    <property type="molecule type" value="Genomic_DNA"/>
</dbReference>
<dbReference type="InterPro" id="IPR002156">
    <property type="entry name" value="RNaseH_domain"/>
</dbReference>
<sequence>MCNKFWWGSNSSSSGINWKTWKALTQSKVEGGMGFKSFVHFNQALLAKQAWLLLSNPNSLLSRILKPRYFRSSSFLDANLGSYPSLTWRGIVWGKELLAKGLRWKVGNGEDILCASAPWLPGHTSFKPLQFRGNNAAMKVSDLILNCRQWNYSLLNTLFLPSDIALIQSIPLTFVEHHDTMIWHHESTGVYSVKSGYILATKLEEQQPMSSGNQAQLWWKKFWGLKLPSKIRIFLWRAIHDCLPVADILHTRHIADSSQCTLCNRANETIFHALFHCKRPKKVWQCSDFSLHSILSRHMNLKELFLQVSSEWSSLRLEQFATILWSIWTERNKERHGSKPKPHDVLLYFALSYISEYHDVHGRQPATSSAPAAGHNTAVTKDSDWLNPPSGRLKLNTDAAINTMENKSGFGAVLRDCSGQIIAAMSTPFCGCFTPEITEALALMHALQWIKDLQLPLHYIETDSLSVVKSLHSSRELVSDFHCLLHNISLLVSNFPGAQITHVYRSANNAAHLLARYALSVDSNCSWTEEIPPPLMPIVF</sequence>
<protein>
    <submittedName>
        <fullName evidence="4">Uncharacterized protein</fullName>
    </submittedName>
</protein>
<accession>A0A803QJ22</accession>
<name>A0A803QJ22_CANSA</name>
<dbReference type="PANTHER" id="PTHR47074:SF48">
    <property type="entry name" value="POLYNUCLEOTIDYL TRANSFERASE, RIBONUCLEASE H-LIKE SUPERFAMILY PROTEIN"/>
    <property type="match status" value="1"/>
</dbReference>
<evidence type="ECO:0000259" key="2">
    <source>
        <dbReference type="Pfam" id="PF13456"/>
    </source>
</evidence>
<dbReference type="PANTHER" id="PTHR47074">
    <property type="entry name" value="BNAC02G40300D PROTEIN"/>
    <property type="match status" value="1"/>
</dbReference>
<dbReference type="Pfam" id="PF13966">
    <property type="entry name" value="zf-RVT"/>
    <property type="match status" value="1"/>
</dbReference>